<evidence type="ECO:0000313" key="1">
    <source>
        <dbReference type="EMBL" id="RCV41799.1"/>
    </source>
</evidence>
<dbReference type="AlphaFoldDB" id="A0A368SH79"/>
<dbReference type="PANTHER" id="PTHR45786:SF71">
    <property type="entry name" value="HELITRON HELICASE-LIKE DOMAIN-CONTAINING PROTEIN"/>
    <property type="match status" value="1"/>
</dbReference>
<evidence type="ECO:0008006" key="2">
    <source>
        <dbReference type="Google" id="ProtNLM"/>
    </source>
</evidence>
<accession>A0A368SH79</accession>
<dbReference type="EMBL" id="CM003536">
    <property type="protein sequence ID" value="RCV41799.1"/>
    <property type="molecule type" value="Genomic_DNA"/>
</dbReference>
<dbReference type="STRING" id="4555.A0A368SH79"/>
<dbReference type="OrthoDB" id="693063at2759"/>
<dbReference type="PANTHER" id="PTHR45786">
    <property type="entry name" value="DNA BINDING PROTEIN-LIKE"/>
    <property type="match status" value="1"/>
</dbReference>
<sequence length="350" mass="39837">MEDLCDQSCISPPYEGDINAALHNDDATLGDMGSICDESCSRDVGEAGGTQTDTRDFHPFTASNVFGAGTQTQPSVVAEPYSMPPHGGQAETHASMEADDCDENIIFEEDEEEDERYLFGGQECDDWDADEDVDLETTNEDPNEPDVSDPYDAVYANVLDETHMLKLEDNCEHCNAKKFESEPPGFYCRSGKIHLSTPETPSELVRLWSSSDTDARHFRANIRYFNAHFSFTSLYCKLDRVTTDMKNCGIYTFHAHGQIYHNIRSFGKEDGHEPRHLELYFYDHDPSLEHRLHKCHEKSAQEDREVIQRLKDILHGINHYSENLRSMGQVHNNKVAKQHMELRFCVLACL</sequence>
<protein>
    <recommendedName>
        <fullName evidence="2">Helitron helicase-like domain-containing protein</fullName>
    </recommendedName>
</protein>
<name>A0A368SH79_SETIT</name>
<reference evidence="1" key="1">
    <citation type="journal article" date="2012" name="Nat. Biotechnol.">
        <title>Reference genome sequence of the model plant Setaria.</title>
        <authorList>
            <person name="Bennetzen J.L."/>
            <person name="Schmutz J."/>
            <person name="Wang H."/>
            <person name="Percifield R."/>
            <person name="Hawkins J."/>
            <person name="Pontaroli A.C."/>
            <person name="Estep M."/>
            <person name="Feng L."/>
            <person name="Vaughn J.N."/>
            <person name="Grimwood J."/>
            <person name="Jenkins J."/>
            <person name="Barry K."/>
            <person name="Lindquist E."/>
            <person name="Hellsten U."/>
            <person name="Deshpande S."/>
            <person name="Wang X."/>
            <person name="Wu X."/>
            <person name="Mitros T."/>
            <person name="Triplett J."/>
            <person name="Yang X."/>
            <person name="Ye C.Y."/>
            <person name="Mauro-Herrera M."/>
            <person name="Wang L."/>
            <person name="Li P."/>
            <person name="Sharma M."/>
            <person name="Sharma R."/>
            <person name="Ronald P.C."/>
            <person name="Panaud O."/>
            <person name="Kellogg E.A."/>
            <person name="Brutnell T.P."/>
            <person name="Doust A.N."/>
            <person name="Tuskan G.A."/>
            <person name="Rokhsar D."/>
            <person name="Devos K.M."/>
        </authorList>
    </citation>
    <scope>NUCLEOTIDE SEQUENCE [LARGE SCALE GENOMIC DNA]</scope>
    <source>
        <strain evidence="1">Yugu1</strain>
    </source>
</reference>
<reference evidence="1" key="2">
    <citation type="submission" date="2015-07" db="EMBL/GenBank/DDBJ databases">
        <authorList>
            <person name="Noorani M."/>
        </authorList>
    </citation>
    <scope>NUCLEOTIDE SEQUENCE</scope>
    <source>
        <strain evidence="1">Yugu1</strain>
    </source>
</reference>
<organism evidence="1">
    <name type="scientific">Setaria italica</name>
    <name type="common">Foxtail millet</name>
    <name type="synonym">Panicum italicum</name>
    <dbReference type="NCBI Taxonomy" id="4555"/>
    <lineage>
        <taxon>Eukaryota</taxon>
        <taxon>Viridiplantae</taxon>
        <taxon>Streptophyta</taxon>
        <taxon>Embryophyta</taxon>
        <taxon>Tracheophyta</taxon>
        <taxon>Spermatophyta</taxon>
        <taxon>Magnoliopsida</taxon>
        <taxon>Liliopsida</taxon>
        <taxon>Poales</taxon>
        <taxon>Poaceae</taxon>
        <taxon>PACMAD clade</taxon>
        <taxon>Panicoideae</taxon>
        <taxon>Panicodae</taxon>
        <taxon>Paniceae</taxon>
        <taxon>Cenchrinae</taxon>
        <taxon>Setaria</taxon>
    </lineage>
</organism>
<proteinExistence type="predicted"/>
<gene>
    <name evidence="1" type="ORF">SETIT_9G163900v2</name>
</gene>